<gene>
    <name evidence="3" type="ORF">EV356DRAFT_566169</name>
</gene>
<dbReference type="Proteomes" id="UP000800092">
    <property type="component" value="Unassembled WGS sequence"/>
</dbReference>
<evidence type="ECO:0000313" key="4">
    <source>
        <dbReference type="Proteomes" id="UP000800092"/>
    </source>
</evidence>
<feature type="chain" id="PRO_5025404266" evidence="2">
    <location>
        <begin position="22"/>
        <end position="201"/>
    </location>
</feature>
<feature type="compositionally biased region" description="Polar residues" evidence="1">
    <location>
        <begin position="179"/>
        <end position="195"/>
    </location>
</feature>
<name>A0A6A6HBQ7_VIRVR</name>
<dbReference type="AlphaFoldDB" id="A0A6A6HBQ7"/>
<organism evidence="3 4">
    <name type="scientific">Viridothelium virens</name>
    <name type="common">Speckled blister lichen</name>
    <name type="synonym">Trypethelium virens</name>
    <dbReference type="NCBI Taxonomy" id="1048519"/>
    <lineage>
        <taxon>Eukaryota</taxon>
        <taxon>Fungi</taxon>
        <taxon>Dikarya</taxon>
        <taxon>Ascomycota</taxon>
        <taxon>Pezizomycotina</taxon>
        <taxon>Dothideomycetes</taxon>
        <taxon>Dothideomycetes incertae sedis</taxon>
        <taxon>Trypetheliales</taxon>
        <taxon>Trypetheliaceae</taxon>
        <taxon>Viridothelium</taxon>
    </lineage>
</organism>
<evidence type="ECO:0000256" key="1">
    <source>
        <dbReference type="SAM" id="MobiDB-lite"/>
    </source>
</evidence>
<dbReference type="EMBL" id="ML991790">
    <property type="protein sequence ID" value="KAF2235535.1"/>
    <property type="molecule type" value="Genomic_DNA"/>
</dbReference>
<reference evidence="3" key="1">
    <citation type="journal article" date="2020" name="Stud. Mycol.">
        <title>101 Dothideomycetes genomes: a test case for predicting lifestyles and emergence of pathogens.</title>
        <authorList>
            <person name="Haridas S."/>
            <person name="Albert R."/>
            <person name="Binder M."/>
            <person name="Bloem J."/>
            <person name="Labutti K."/>
            <person name="Salamov A."/>
            <person name="Andreopoulos B."/>
            <person name="Baker S."/>
            <person name="Barry K."/>
            <person name="Bills G."/>
            <person name="Bluhm B."/>
            <person name="Cannon C."/>
            <person name="Castanera R."/>
            <person name="Culley D."/>
            <person name="Daum C."/>
            <person name="Ezra D."/>
            <person name="Gonzalez J."/>
            <person name="Henrissat B."/>
            <person name="Kuo A."/>
            <person name="Liang C."/>
            <person name="Lipzen A."/>
            <person name="Lutzoni F."/>
            <person name="Magnuson J."/>
            <person name="Mondo S."/>
            <person name="Nolan M."/>
            <person name="Ohm R."/>
            <person name="Pangilinan J."/>
            <person name="Park H.-J."/>
            <person name="Ramirez L."/>
            <person name="Alfaro M."/>
            <person name="Sun H."/>
            <person name="Tritt A."/>
            <person name="Yoshinaga Y."/>
            <person name="Zwiers L.-H."/>
            <person name="Turgeon B."/>
            <person name="Goodwin S."/>
            <person name="Spatafora J."/>
            <person name="Crous P."/>
            <person name="Grigoriev I."/>
        </authorList>
    </citation>
    <scope>NUCLEOTIDE SEQUENCE</scope>
    <source>
        <strain evidence="3">Tuck. ex Michener</strain>
    </source>
</reference>
<keyword evidence="2" id="KW-0732">Signal</keyword>
<protein>
    <submittedName>
        <fullName evidence="3">Uncharacterized protein</fullName>
    </submittedName>
</protein>
<feature type="region of interest" description="Disordered" evidence="1">
    <location>
        <begin position="179"/>
        <end position="201"/>
    </location>
</feature>
<proteinExistence type="predicted"/>
<feature type="signal peptide" evidence="2">
    <location>
        <begin position="1"/>
        <end position="21"/>
    </location>
</feature>
<evidence type="ECO:0000256" key="2">
    <source>
        <dbReference type="SAM" id="SignalP"/>
    </source>
</evidence>
<sequence length="201" mass="22504">MALIHIGFFVFLVSLFTSHHCERVSKQIYESGRPIPSTPYDFMENVAPYVVDAISSHYTLAQWAFAIHLVSALYIAEQLCQLGYHFATLVPRGLPSPIIFYAAETCQQLPYTAEKVRRADSVLLAAAFHETSSDCTRKVVRYIKLTSVAFCSHFETVIYQLVPPHLRDEAALGLQRPGYSSETSILPEPTTNRSGGSKKLF</sequence>
<keyword evidence="4" id="KW-1185">Reference proteome</keyword>
<evidence type="ECO:0000313" key="3">
    <source>
        <dbReference type="EMBL" id="KAF2235535.1"/>
    </source>
</evidence>
<accession>A0A6A6HBQ7</accession>